<proteinExistence type="inferred from homology"/>
<keyword evidence="8" id="KW-0472">Membrane</keyword>
<comment type="subcellular location">
    <subcellularLocation>
        <location evidence="1">Cell membrane</location>
        <topology evidence="1">Single-pass membrane protein</topology>
    </subcellularLocation>
    <subcellularLocation>
        <location evidence="2">Endoplasmic reticulum membrane</location>
        <topology evidence="2">Single-pass membrane protein</topology>
    </subcellularLocation>
</comment>
<comment type="similarity">
    <text evidence="9">Belongs to the plant Proton pump-interactor protein family.</text>
</comment>
<evidence type="ECO:0000256" key="1">
    <source>
        <dbReference type="ARBA" id="ARBA00004162"/>
    </source>
</evidence>
<feature type="compositionally biased region" description="Basic and acidic residues" evidence="10">
    <location>
        <begin position="114"/>
        <end position="183"/>
    </location>
</feature>
<keyword evidence="6" id="KW-1133">Transmembrane helix</keyword>
<evidence type="ECO:0000256" key="9">
    <source>
        <dbReference type="ARBA" id="ARBA00038080"/>
    </source>
</evidence>
<gene>
    <name evidence="11" type="ORF">PVK06_018280</name>
</gene>
<organism evidence="11 12">
    <name type="scientific">Gossypium arboreum</name>
    <name type="common">Tree cotton</name>
    <name type="synonym">Gossypium nanking</name>
    <dbReference type="NCBI Taxonomy" id="29729"/>
    <lineage>
        <taxon>Eukaryota</taxon>
        <taxon>Viridiplantae</taxon>
        <taxon>Streptophyta</taxon>
        <taxon>Embryophyta</taxon>
        <taxon>Tracheophyta</taxon>
        <taxon>Spermatophyta</taxon>
        <taxon>Magnoliopsida</taxon>
        <taxon>eudicotyledons</taxon>
        <taxon>Gunneridae</taxon>
        <taxon>Pentapetalae</taxon>
        <taxon>rosids</taxon>
        <taxon>malvids</taxon>
        <taxon>Malvales</taxon>
        <taxon>Malvaceae</taxon>
        <taxon>Malvoideae</taxon>
        <taxon>Gossypium</taxon>
    </lineage>
</organism>
<dbReference type="PANTHER" id="PTHR32219:SF3">
    <property type="entry name" value="CALPONIN-LIKE DOMAIN PROTEIN"/>
    <property type="match status" value="1"/>
</dbReference>
<evidence type="ECO:0000256" key="6">
    <source>
        <dbReference type="ARBA" id="ARBA00022989"/>
    </source>
</evidence>
<dbReference type="Proteomes" id="UP001358586">
    <property type="component" value="Chromosome 5"/>
</dbReference>
<accession>A0ABR0Q5B9</accession>
<keyword evidence="3" id="KW-1003">Cell membrane</keyword>
<reference evidence="11 12" key="1">
    <citation type="submission" date="2023-03" db="EMBL/GenBank/DDBJ databases">
        <title>WGS of Gossypium arboreum.</title>
        <authorList>
            <person name="Yu D."/>
        </authorList>
    </citation>
    <scope>NUCLEOTIDE SEQUENCE [LARGE SCALE GENOMIC DNA]</scope>
    <source>
        <tissue evidence="11">Leaf</tissue>
    </source>
</reference>
<feature type="compositionally biased region" description="Polar residues" evidence="10">
    <location>
        <begin position="99"/>
        <end position="111"/>
    </location>
</feature>
<keyword evidence="7" id="KW-0175">Coiled coil</keyword>
<keyword evidence="5" id="KW-0256">Endoplasmic reticulum</keyword>
<evidence type="ECO:0000256" key="3">
    <source>
        <dbReference type="ARBA" id="ARBA00022475"/>
    </source>
</evidence>
<keyword evidence="4" id="KW-0812">Transmembrane</keyword>
<evidence type="ECO:0000256" key="2">
    <source>
        <dbReference type="ARBA" id="ARBA00004389"/>
    </source>
</evidence>
<name>A0ABR0Q5B9_GOSAR</name>
<evidence type="ECO:0000256" key="8">
    <source>
        <dbReference type="ARBA" id="ARBA00023136"/>
    </source>
</evidence>
<protein>
    <submittedName>
        <fullName evidence="11">Uncharacterized protein</fullName>
    </submittedName>
</protein>
<feature type="region of interest" description="Disordered" evidence="10">
    <location>
        <begin position="95"/>
        <end position="223"/>
    </location>
</feature>
<evidence type="ECO:0000256" key="10">
    <source>
        <dbReference type="SAM" id="MobiDB-lite"/>
    </source>
</evidence>
<dbReference type="PANTHER" id="PTHR32219">
    <property type="entry name" value="RNA-BINDING PROTEIN YLMH-RELATED"/>
    <property type="match status" value="1"/>
</dbReference>
<evidence type="ECO:0000313" key="12">
    <source>
        <dbReference type="Proteomes" id="UP001358586"/>
    </source>
</evidence>
<feature type="compositionally biased region" description="Basic and acidic residues" evidence="10">
    <location>
        <begin position="202"/>
        <end position="211"/>
    </location>
</feature>
<sequence>MAQAEKFMDLWSNNDEFRKEYVRCNKRSTLWRLRTLDCRVLSPDKVPPVIRRAVNGRAFVDHTMSGLTSKDRTQEEVAVAKAEKVLAEKVVEKKKFMQSAPTDSVSATASNRGKIKEEEEEKPKRTEKEESDRKAEELSKKDEAAKLKEQRRLEEVAKAKEALERKRRKAEQAPSREAKRDANEAVAKPPQNSQHCQHRKKTSTEETKHAIVEAGSINTNTRP</sequence>
<evidence type="ECO:0000313" key="11">
    <source>
        <dbReference type="EMBL" id="KAK5834402.1"/>
    </source>
</evidence>
<dbReference type="EMBL" id="JARKNE010000005">
    <property type="protein sequence ID" value="KAK5834402.1"/>
    <property type="molecule type" value="Genomic_DNA"/>
</dbReference>
<evidence type="ECO:0000256" key="4">
    <source>
        <dbReference type="ARBA" id="ARBA00022692"/>
    </source>
</evidence>
<evidence type="ECO:0000256" key="5">
    <source>
        <dbReference type="ARBA" id="ARBA00022824"/>
    </source>
</evidence>
<evidence type="ECO:0000256" key="7">
    <source>
        <dbReference type="ARBA" id="ARBA00023054"/>
    </source>
</evidence>
<dbReference type="InterPro" id="IPR055282">
    <property type="entry name" value="PPI1-4"/>
</dbReference>
<comment type="caution">
    <text evidence="11">The sequence shown here is derived from an EMBL/GenBank/DDBJ whole genome shotgun (WGS) entry which is preliminary data.</text>
</comment>
<keyword evidence="12" id="KW-1185">Reference proteome</keyword>